<organism evidence="2 3">
    <name type="scientific">Fodinibius salinus</name>
    <dbReference type="NCBI Taxonomy" id="860790"/>
    <lineage>
        <taxon>Bacteria</taxon>
        <taxon>Pseudomonadati</taxon>
        <taxon>Balneolota</taxon>
        <taxon>Balneolia</taxon>
        <taxon>Balneolales</taxon>
        <taxon>Balneolaceae</taxon>
        <taxon>Fodinibius</taxon>
    </lineage>
</organism>
<keyword evidence="1" id="KW-1133">Transmembrane helix</keyword>
<keyword evidence="1" id="KW-0812">Transmembrane</keyword>
<keyword evidence="1" id="KW-0472">Membrane</keyword>
<evidence type="ECO:0000256" key="1">
    <source>
        <dbReference type="SAM" id="Phobius"/>
    </source>
</evidence>
<dbReference type="Proteomes" id="UP000324595">
    <property type="component" value="Unassembled WGS sequence"/>
</dbReference>
<keyword evidence="3" id="KW-1185">Reference proteome</keyword>
<feature type="transmembrane region" description="Helical" evidence="1">
    <location>
        <begin position="65"/>
        <end position="87"/>
    </location>
</feature>
<gene>
    <name evidence="2" type="ORF">LX73_0197</name>
</gene>
<proteinExistence type="predicted"/>
<protein>
    <submittedName>
        <fullName evidence="2">Uncharacterized protein</fullName>
    </submittedName>
</protein>
<reference evidence="2 3" key="1">
    <citation type="submission" date="2019-07" db="EMBL/GenBank/DDBJ databases">
        <title>Genomic Encyclopedia of Archaeal and Bacterial Type Strains, Phase II (KMG-II): from individual species to whole genera.</title>
        <authorList>
            <person name="Goeker M."/>
        </authorList>
    </citation>
    <scope>NUCLEOTIDE SEQUENCE [LARGE SCALE GENOMIC DNA]</scope>
    <source>
        <strain evidence="2 3">DSM 21935</strain>
    </source>
</reference>
<sequence>MSNNELKIDERTHSRVLSATERLKHALFALFLGFILINIIGFWMFPGPGIFGLYMFSSAHHTVAFISDIVNIAVIALLAICFIYGWFRGQYFIDRLKTYLSYWKFW</sequence>
<accession>A0A5D3YLT0</accession>
<name>A0A5D3YLT0_9BACT</name>
<dbReference type="AlphaFoldDB" id="A0A5D3YLT0"/>
<feature type="transmembrane region" description="Helical" evidence="1">
    <location>
        <begin position="25"/>
        <end position="45"/>
    </location>
</feature>
<evidence type="ECO:0000313" key="3">
    <source>
        <dbReference type="Proteomes" id="UP000324595"/>
    </source>
</evidence>
<evidence type="ECO:0000313" key="2">
    <source>
        <dbReference type="EMBL" id="TYP94904.1"/>
    </source>
</evidence>
<comment type="caution">
    <text evidence="2">The sequence shown here is derived from an EMBL/GenBank/DDBJ whole genome shotgun (WGS) entry which is preliminary data.</text>
</comment>
<dbReference type="EMBL" id="VNHY01000001">
    <property type="protein sequence ID" value="TYP94904.1"/>
    <property type="molecule type" value="Genomic_DNA"/>
</dbReference>